<evidence type="ECO:0000313" key="4">
    <source>
        <dbReference type="Proteomes" id="UP000078272"/>
    </source>
</evidence>
<evidence type="ECO:0000256" key="2">
    <source>
        <dbReference type="SAM" id="SignalP"/>
    </source>
</evidence>
<keyword evidence="2" id="KW-0732">Signal</keyword>
<feature type="compositionally biased region" description="Basic and acidic residues" evidence="1">
    <location>
        <begin position="67"/>
        <end position="77"/>
    </location>
</feature>
<evidence type="ECO:0008006" key="5">
    <source>
        <dbReference type="Google" id="ProtNLM"/>
    </source>
</evidence>
<protein>
    <recommendedName>
        <fullName evidence="5">Organic solvent tolerance-like N-terminal domain-containing protein</fullName>
    </recommendedName>
</protein>
<dbReference type="Proteomes" id="UP000078272">
    <property type="component" value="Unassembled WGS sequence"/>
</dbReference>
<dbReference type="EMBL" id="LDPZ01000033">
    <property type="protein sequence ID" value="KTQ91813.1"/>
    <property type="molecule type" value="Genomic_DNA"/>
</dbReference>
<name>A0A175R692_9HYPH</name>
<evidence type="ECO:0000256" key="1">
    <source>
        <dbReference type="SAM" id="MobiDB-lite"/>
    </source>
</evidence>
<organism evidence="3 4">
    <name type="scientific">Aureimonas ureilytica</name>
    <dbReference type="NCBI Taxonomy" id="401562"/>
    <lineage>
        <taxon>Bacteria</taxon>
        <taxon>Pseudomonadati</taxon>
        <taxon>Pseudomonadota</taxon>
        <taxon>Alphaproteobacteria</taxon>
        <taxon>Hyphomicrobiales</taxon>
        <taxon>Aurantimonadaceae</taxon>
        <taxon>Aureimonas</taxon>
    </lineage>
</organism>
<dbReference type="PATRIC" id="fig|401562.3.peg.2831"/>
<comment type="caution">
    <text evidence="3">The sequence shown here is derived from an EMBL/GenBank/DDBJ whole genome shotgun (WGS) entry which is preliminary data.</text>
</comment>
<feature type="region of interest" description="Disordered" evidence="1">
    <location>
        <begin position="47"/>
        <end position="77"/>
    </location>
</feature>
<sequence>MRLRVLLALFILVPIAQVFAQDRDPFYLEGRTDLRLVAYRSQHATLPDDSDRPLRASMDGGFGQTRHTPEGDLREREGPAYLQGEDQSIQGMVTANEVDVAEVDGVPMLHVSLGKMIVHRPAQ</sequence>
<accession>A0A175R692</accession>
<gene>
    <name evidence="3" type="ORF">NS226_15605</name>
</gene>
<reference evidence="3 4" key="1">
    <citation type="journal article" date="2016" name="Front. Microbiol.">
        <title>Genomic Resource of Rice Seed Associated Bacteria.</title>
        <authorList>
            <person name="Midha S."/>
            <person name="Bansal K."/>
            <person name="Sharma S."/>
            <person name="Kumar N."/>
            <person name="Patil P.P."/>
            <person name="Chaudhry V."/>
            <person name="Patil P.B."/>
        </authorList>
    </citation>
    <scope>NUCLEOTIDE SEQUENCE [LARGE SCALE GENOMIC DNA]</scope>
    <source>
        <strain evidence="3 4">NS226</strain>
    </source>
</reference>
<dbReference type="AlphaFoldDB" id="A0A175R692"/>
<feature type="signal peptide" evidence="2">
    <location>
        <begin position="1"/>
        <end position="20"/>
    </location>
</feature>
<evidence type="ECO:0000313" key="3">
    <source>
        <dbReference type="EMBL" id="KTQ91813.1"/>
    </source>
</evidence>
<proteinExistence type="predicted"/>
<feature type="chain" id="PRO_5008041732" description="Organic solvent tolerance-like N-terminal domain-containing protein" evidence="2">
    <location>
        <begin position="21"/>
        <end position="123"/>
    </location>
</feature>